<dbReference type="Pfam" id="PF00258">
    <property type="entry name" value="Flavodoxin_1"/>
    <property type="match status" value="1"/>
</dbReference>
<accession>A0A830H8W5</accession>
<name>A0A830H8W5_9CHLO</name>
<dbReference type="EMBL" id="BNJQ01000003">
    <property type="protein sequence ID" value="GHP02440.1"/>
    <property type="molecule type" value="Genomic_DNA"/>
</dbReference>
<dbReference type="Gene3D" id="3.40.50.80">
    <property type="entry name" value="Nucleotide-binding domain of ferredoxin-NADP reductase (FNR) module"/>
    <property type="match status" value="1"/>
</dbReference>
<dbReference type="PANTHER" id="PTHR19384:SF10">
    <property type="entry name" value="NADPH-DEPENDENT DIFLAVIN OXIDOREDUCTASE 1"/>
    <property type="match status" value="1"/>
</dbReference>
<dbReference type="PRINTS" id="PR00369">
    <property type="entry name" value="FLAVODOXIN"/>
</dbReference>
<dbReference type="InterPro" id="IPR008254">
    <property type="entry name" value="Flavodoxin/NO_synth"/>
</dbReference>
<evidence type="ECO:0000259" key="9">
    <source>
        <dbReference type="PROSITE" id="PS51384"/>
    </source>
</evidence>
<dbReference type="InterPro" id="IPR003097">
    <property type="entry name" value="CysJ-like_FAD-binding"/>
</dbReference>
<proteinExistence type="predicted"/>
<evidence type="ECO:0000313" key="10">
    <source>
        <dbReference type="EMBL" id="GHP02440.1"/>
    </source>
</evidence>
<dbReference type="Gene3D" id="1.20.990.10">
    <property type="entry name" value="NADPH-cytochrome p450 Reductase, Chain A, domain 3"/>
    <property type="match status" value="1"/>
</dbReference>
<keyword evidence="5" id="KW-0274">FAD</keyword>
<dbReference type="GO" id="GO:0016491">
    <property type="term" value="F:oxidoreductase activity"/>
    <property type="evidence" value="ECO:0007669"/>
    <property type="project" value="UniProtKB-KW"/>
</dbReference>
<dbReference type="InterPro" id="IPR039261">
    <property type="entry name" value="FNR_nucleotide-bd"/>
</dbReference>
<dbReference type="SUPFAM" id="SSF52343">
    <property type="entry name" value="Ferredoxin reductase-like, C-terminal NADP-linked domain"/>
    <property type="match status" value="1"/>
</dbReference>
<dbReference type="Gene3D" id="2.40.30.10">
    <property type="entry name" value="Translation factors"/>
    <property type="match status" value="1"/>
</dbReference>
<evidence type="ECO:0000256" key="1">
    <source>
        <dbReference type="ARBA" id="ARBA00001917"/>
    </source>
</evidence>
<keyword evidence="11" id="KW-1185">Reference proteome</keyword>
<keyword evidence="4" id="KW-0288">FMN</keyword>
<dbReference type="Gene3D" id="3.40.50.360">
    <property type="match status" value="1"/>
</dbReference>
<dbReference type="InterPro" id="IPR017927">
    <property type="entry name" value="FAD-bd_FR_type"/>
</dbReference>
<keyword evidence="3" id="KW-0285">Flavoprotein</keyword>
<reference evidence="10" key="1">
    <citation type="submission" date="2020-10" db="EMBL/GenBank/DDBJ databases">
        <title>Unveiling of a novel bifunctional photoreceptor, Dualchrome1, isolated from a cosmopolitan green alga.</title>
        <authorList>
            <person name="Suzuki S."/>
            <person name="Kawachi M."/>
        </authorList>
    </citation>
    <scope>NUCLEOTIDE SEQUENCE</scope>
    <source>
        <strain evidence="10">NIES 2893</strain>
    </source>
</reference>
<dbReference type="PRINTS" id="PR00371">
    <property type="entry name" value="FPNCR"/>
</dbReference>
<comment type="cofactor">
    <cofactor evidence="2">
        <name>FAD</name>
        <dbReference type="ChEBI" id="CHEBI:57692"/>
    </cofactor>
</comment>
<dbReference type="InterPro" id="IPR029039">
    <property type="entry name" value="Flavoprotein-like_sf"/>
</dbReference>
<dbReference type="AlphaFoldDB" id="A0A830H8W5"/>
<evidence type="ECO:0000256" key="6">
    <source>
        <dbReference type="ARBA" id="ARBA00022857"/>
    </source>
</evidence>
<evidence type="ECO:0000313" key="11">
    <source>
        <dbReference type="Proteomes" id="UP000660262"/>
    </source>
</evidence>
<dbReference type="InterPro" id="IPR001709">
    <property type="entry name" value="Flavoprot_Pyr_Nucl_cyt_Rdtase"/>
</dbReference>
<dbReference type="PANTHER" id="PTHR19384">
    <property type="entry name" value="NITRIC OXIDE SYNTHASE-RELATED"/>
    <property type="match status" value="1"/>
</dbReference>
<comment type="cofactor">
    <cofactor evidence="1">
        <name>FMN</name>
        <dbReference type="ChEBI" id="CHEBI:58210"/>
    </cofactor>
</comment>
<dbReference type="GO" id="GO:0005829">
    <property type="term" value="C:cytosol"/>
    <property type="evidence" value="ECO:0007669"/>
    <property type="project" value="TreeGrafter"/>
</dbReference>
<dbReference type="GO" id="GO:0050660">
    <property type="term" value="F:flavin adenine dinucleotide binding"/>
    <property type="evidence" value="ECO:0007669"/>
    <property type="project" value="TreeGrafter"/>
</dbReference>
<dbReference type="InterPro" id="IPR001433">
    <property type="entry name" value="OxRdtase_FAD/NAD-bd"/>
</dbReference>
<dbReference type="GO" id="GO:0010181">
    <property type="term" value="F:FMN binding"/>
    <property type="evidence" value="ECO:0007669"/>
    <property type="project" value="InterPro"/>
</dbReference>
<evidence type="ECO:0000256" key="7">
    <source>
        <dbReference type="ARBA" id="ARBA00023002"/>
    </source>
</evidence>
<dbReference type="InterPro" id="IPR017938">
    <property type="entry name" value="Riboflavin_synthase-like_b-brl"/>
</dbReference>
<feature type="domain" description="Flavodoxin-like" evidence="8">
    <location>
        <begin position="7"/>
        <end position="166"/>
    </location>
</feature>
<protein>
    <submittedName>
        <fullName evidence="10">NADPH-dependent diflavin oxidoreductase 1</fullName>
    </submittedName>
</protein>
<sequence>MSPYSSCTVLFASETGNARECAFVLSRTLSHSLACGVAPYALSDDAFTLSSLGLASAGGQRRSLVILCVSTCGQGEIPRHARAFWTRLLHKAWTMGEACATVDMAVFGLGDSSYPGFNVAAKKMRRRLLQLGAKEITPPVMADERAVGGFESALVDTFLPALTDVLKPSSSSTAATTADDGKLVNLGALPYQLEPCPGNDDDVVMNDDDLTTAEAQMEARRAAYLVELAERACVGMEAPVPPRGFVKTNQDGAQEPSAFDPRVATLVACAPLTADGYDRPVLSVSLSTTAETSGEAAASVELHRSNSMAAACLAARAAANVPLTFEAGDSIAIVPTQPDGAARRFLAALQVSPHLRVRVVPTALDVRNDGAADDACAAPVRAIDLINGAVDCHGGEPRRAWYEALLEAGTRAKVAGAEDESLERELDTLRHFLSREGVSARREYGSDEGRTCVEVLEEFKACARNLSLDRAVACAPRLRPRLFSAASAPDLASGRVELCVAIHTWGTPFGRKRTGLCSRYISHATIGSKVLCWRECGDLVLPEMNSASSPPPPPVVLVGPGTGVAPFRAMVQSRLARAASPSSDMVASAPGGSSRCVVFLGNRHVTKDFLYGDEWIALARSGRADVHACFSRSPCAPGEASAFLGGSIARRCNTALRDQGALVWDALSTHLGSCFVCGSASTGMTRDVGEALVRVAMEHGGMSDEEARKWLRTLELARRFVVEAY</sequence>
<dbReference type="InterPro" id="IPR001094">
    <property type="entry name" value="Flavdoxin-like"/>
</dbReference>
<evidence type="ECO:0000256" key="5">
    <source>
        <dbReference type="ARBA" id="ARBA00022827"/>
    </source>
</evidence>
<evidence type="ECO:0000256" key="2">
    <source>
        <dbReference type="ARBA" id="ARBA00001974"/>
    </source>
</evidence>
<feature type="domain" description="FAD-binding FR-type" evidence="9">
    <location>
        <begin position="259"/>
        <end position="542"/>
    </location>
</feature>
<comment type="caution">
    <text evidence="10">The sequence shown here is derived from an EMBL/GenBank/DDBJ whole genome shotgun (WGS) entry which is preliminary data.</text>
</comment>
<dbReference type="PROSITE" id="PS51384">
    <property type="entry name" value="FAD_FR"/>
    <property type="match status" value="1"/>
</dbReference>
<dbReference type="InterPro" id="IPR023173">
    <property type="entry name" value="NADPH_Cyt_P450_Rdtase_alpha"/>
</dbReference>
<dbReference type="Pfam" id="PF00667">
    <property type="entry name" value="FAD_binding_1"/>
    <property type="match status" value="1"/>
</dbReference>
<dbReference type="Proteomes" id="UP000660262">
    <property type="component" value="Unassembled WGS sequence"/>
</dbReference>
<organism evidence="10 11">
    <name type="scientific">Pycnococcus provasolii</name>
    <dbReference type="NCBI Taxonomy" id="41880"/>
    <lineage>
        <taxon>Eukaryota</taxon>
        <taxon>Viridiplantae</taxon>
        <taxon>Chlorophyta</taxon>
        <taxon>Pseudoscourfieldiophyceae</taxon>
        <taxon>Pseudoscourfieldiales</taxon>
        <taxon>Pycnococcaceae</taxon>
        <taxon>Pycnococcus</taxon>
    </lineage>
</organism>
<evidence type="ECO:0000259" key="8">
    <source>
        <dbReference type="PROSITE" id="PS50902"/>
    </source>
</evidence>
<gene>
    <name evidence="10" type="ORF">PPROV_000119700</name>
</gene>
<dbReference type="SUPFAM" id="SSF63380">
    <property type="entry name" value="Riboflavin synthase domain-like"/>
    <property type="match status" value="1"/>
</dbReference>
<keyword evidence="7" id="KW-0560">Oxidoreductase</keyword>
<evidence type="ECO:0000256" key="3">
    <source>
        <dbReference type="ARBA" id="ARBA00022630"/>
    </source>
</evidence>
<dbReference type="PROSITE" id="PS50902">
    <property type="entry name" value="FLAVODOXIN_LIKE"/>
    <property type="match status" value="1"/>
</dbReference>
<keyword evidence="6" id="KW-0521">NADP</keyword>
<dbReference type="SUPFAM" id="SSF52218">
    <property type="entry name" value="Flavoproteins"/>
    <property type="match status" value="1"/>
</dbReference>
<dbReference type="Pfam" id="PF00175">
    <property type="entry name" value="NAD_binding_1"/>
    <property type="match status" value="1"/>
</dbReference>
<dbReference type="OrthoDB" id="1856718at2759"/>
<evidence type="ECO:0000256" key="4">
    <source>
        <dbReference type="ARBA" id="ARBA00022643"/>
    </source>
</evidence>